<dbReference type="PANTHER" id="PTHR47504:SF3">
    <property type="entry name" value="HTH-TYPE TRANSCRIPTIONAL REGULATOR YKGA-RELATED"/>
    <property type="match status" value="1"/>
</dbReference>
<dbReference type="Pfam" id="PF06445">
    <property type="entry name" value="GyrI-like"/>
    <property type="match status" value="1"/>
</dbReference>
<dbReference type="AlphaFoldDB" id="A0A377EAN8"/>
<dbReference type="GO" id="GO:0003700">
    <property type="term" value="F:DNA-binding transcription factor activity"/>
    <property type="evidence" value="ECO:0007669"/>
    <property type="project" value="InterPro"/>
</dbReference>
<dbReference type="GO" id="GO:0043565">
    <property type="term" value="F:sequence-specific DNA binding"/>
    <property type="evidence" value="ECO:0007669"/>
    <property type="project" value="InterPro"/>
</dbReference>
<dbReference type="Gene3D" id="1.10.10.60">
    <property type="entry name" value="Homeodomain-like"/>
    <property type="match status" value="2"/>
</dbReference>
<evidence type="ECO:0000313" key="7">
    <source>
        <dbReference type="Proteomes" id="UP000036331"/>
    </source>
</evidence>
<dbReference type="Pfam" id="PF12833">
    <property type="entry name" value="HTH_18"/>
    <property type="match status" value="1"/>
</dbReference>
<dbReference type="Proteomes" id="UP000036331">
    <property type="component" value="Unassembled WGS sequence"/>
</dbReference>
<dbReference type="SUPFAM" id="SSF55136">
    <property type="entry name" value="Probable bacterial effector-binding domain"/>
    <property type="match status" value="1"/>
</dbReference>
<dbReference type="Gene3D" id="3.20.80.10">
    <property type="entry name" value="Regulatory factor, effector binding domain"/>
    <property type="match status" value="1"/>
</dbReference>
<dbReference type="EMBL" id="UGFO01000004">
    <property type="protein sequence ID" value="STM96170.1"/>
    <property type="molecule type" value="Genomic_DNA"/>
</dbReference>
<reference evidence="6 8" key="3">
    <citation type="submission" date="2018-06" db="EMBL/GenBank/DDBJ databases">
        <authorList>
            <consortium name="Pathogen Informatics"/>
            <person name="Doyle S."/>
        </authorList>
    </citation>
    <scope>NUCLEOTIDE SEQUENCE [LARGE SCALE GENOMIC DNA]</scope>
    <source>
        <strain evidence="6 8">NCTC8960</strain>
    </source>
</reference>
<keyword evidence="2" id="KW-0238">DNA-binding</keyword>
<evidence type="ECO:0000256" key="3">
    <source>
        <dbReference type="ARBA" id="ARBA00023163"/>
    </source>
</evidence>
<dbReference type="InterPro" id="IPR011256">
    <property type="entry name" value="Reg_factor_effector_dom_sf"/>
</dbReference>
<accession>A0A377EAN8</accession>
<dbReference type="SUPFAM" id="SSF46689">
    <property type="entry name" value="Homeodomain-like"/>
    <property type="match status" value="1"/>
</dbReference>
<dbReference type="InterPro" id="IPR029442">
    <property type="entry name" value="GyrI-like"/>
</dbReference>
<dbReference type="PROSITE" id="PS01124">
    <property type="entry name" value="HTH_ARAC_FAMILY_2"/>
    <property type="match status" value="1"/>
</dbReference>
<proteinExistence type="predicted"/>
<dbReference type="InterPro" id="IPR018060">
    <property type="entry name" value="HTH_AraC"/>
</dbReference>
<reference evidence="5 7" key="1">
    <citation type="journal article" date="2015" name="Genome Announc.">
        <title>Draft Genome Sequences of Human-Pathogenic Escherichia coli O26:H11 Strains Carrying the stx2 Gene Only and Circulating in France.</title>
        <authorList>
            <person name="Delannoy S."/>
            <person name="Mariani-Kurkdjian P."/>
            <person name="Bonacorsi S."/>
            <person name="Liguori S."/>
            <person name="Ison S.A."/>
            <person name="Fach P."/>
        </authorList>
    </citation>
    <scope>NUCLEOTIDE SEQUENCE [LARGE SCALE GENOMIC DNA]</scope>
    <source>
        <strain evidence="5 7">34870</strain>
    </source>
</reference>
<feature type="domain" description="HTH araC/xylS-type" evidence="4">
    <location>
        <begin position="9"/>
        <end position="108"/>
    </location>
</feature>
<dbReference type="SMART" id="SM00342">
    <property type="entry name" value="HTH_ARAC"/>
    <property type="match status" value="1"/>
</dbReference>
<dbReference type="EMBL" id="LDXE02000007">
    <property type="protein sequence ID" value="PBN68597.1"/>
    <property type="molecule type" value="Genomic_DNA"/>
</dbReference>
<dbReference type="InterPro" id="IPR009057">
    <property type="entry name" value="Homeodomain-like_sf"/>
</dbReference>
<name>A0A377EAN8_ECOLX</name>
<dbReference type="InterPro" id="IPR050959">
    <property type="entry name" value="MarA-like"/>
</dbReference>
<evidence type="ECO:0000313" key="8">
    <source>
        <dbReference type="Proteomes" id="UP000255057"/>
    </source>
</evidence>
<keyword evidence="1" id="KW-0805">Transcription regulation</keyword>
<evidence type="ECO:0000313" key="6">
    <source>
        <dbReference type="EMBL" id="STM96170.1"/>
    </source>
</evidence>
<evidence type="ECO:0000259" key="4">
    <source>
        <dbReference type="PROSITE" id="PS01124"/>
    </source>
</evidence>
<evidence type="ECO:0000256" key="2">
    <source>
        <dbReference type="ARBA" id="ARBA00023125"/>
    </source>
</evidence>
<evidence type="ECO:0000256" key="1">
    <source>
        <dbReference type="ARBA" id="ARBA00023015"/>
    </source>
</evidence>
<evidence type="ECO:0000313" key="5">
    <source>
        <dbReference type="EMBL" id="PBN68597.1"/>
    </source>
</evidence>
<gene>
    <name evidence="6" type="primary">rob_1</name>
    <name evidence="5" type="ORF">ABE91_026520</name>
    <name evidence="6" type="ORF">NCTC8960_00286</name>
</gene>
<reference evidence="5" key="2">
    <citation type="submission" date="2017-03" db="EMBL/GenBank/DDBJ databases">
        <title>The mobilome is the main driver of stx2-positive O26:H11 Escherichia coli strains evolution.</title>
        <authorList>
            <person name="Delannoy S."/>
            <person name="Mariani-Kurkdjian P."/>
            <person name="Webb H.E."/>
            <person name="Bonacorsi S."/>
            <person name="Fach P."/>
        </authorList>
    </citation>
    <scope>NUCLEOTIDE SEQUENCE</scope>
    <source>
        <strain evidence="5">34870</strain>
    </source>
</reference>
<organism evidence="6 8">
    <name type="scientific">Escherichia coli</name>
    <dbReference type="NCBI Taxonomy" id="562"/>
    <lineage>
        <taxon>Bacteria</taxon>
        <taxon>Pseudomonadati</taxon>
        <taxon>Pseudomonadota</taxon>
        <taxon>Gammaproteobacteria</taxon>
        <taxon>Enterobacterales</taxon>
        <taxon>Enterobacteriaceae</taxon>
        <taxon>Escherichia</taxon>
    </lineage>
</organism>
<dbReference type="Proteomes" id="UP000255057">
    <property type="component" value="Unassembled WGS sequence"/>
</dbReference>
<protein>
    <submittedName>
        <fullName evidence="6">AraC family transcriptional regulator</fullName>
    </submittedName>
</protein>
<dbReference type="RefSeq" id="WP_024222500.1">
    <property type="nucleotide sequence ID" value="NZ_BGDQ01000020.1"/>
</dbReference>
<sequence length="309" mass="36485">MTLKKMTINAILDYIEDNIEISPIDINSLVEYSGYSRRYLQLLFFDYIGMPVGKYIQRRRVSRAAVLLRLTNLPLVTISEKLCYDSQQTFTREFKKHTGNTPLQYRKDKIWTFKNQTGHRHLDTLFPVPELRRLENKDFFGTPVCFKEKIPYTAENSQQKWNMVKSLFSRSDEPLFVSNAISKENKLNDNFIINSIFWAKKEHSSIEGKIDEGLFAYFTYHGSIKDYVFHINNIYMNVLPYYGLQKRNSYDLEIITRNTDGSFYFEYYLPVNDDNISICPDIHDITYPLQKGKKTVSSEMMNVEQSYEK</sequence>
<keyword evidence="3" id="KW-0804">Transcription</keyword>
<dbReference type="PANTHER" id="PTHR47504">
    <property type="entry name" value="RIGHT ORIGIN-BINDING PROTEIN"/>
    <property type="match status" value="1"/>
</dbReference>